<proteinExistence type="predicted"/>
<dbReference type="InterPro" id="IPR008984">
    <property type="entry name" value="SMAD_FHA_dom_sf"/>
</dbReference>
<dbReference type="Proteomes" id="UP000028999">
    <property type="component" value="Unassembled WGS sequence"/>
</dbReference>
<dbReference type="FunFam" id="2.60.200.20:FF:000035">
    <property type="entry name" value="Protein phosphatase 2C 70"/>
    <property type="match status" value="1"/>
</dbReference>
<keyword evidence="10" id="KW-1133">Transmembrane helix</keyword>
<dbReference type="EMBL" id="LK032039">
    <property type="protein sequence ID" value="CDY13985.1"/>
    <property type="molecule type" value="Genomic_DNA"/>
</dbReference>
<dbReference type="SUPFAM" id="SSF81606">
    <property type="entry name" value="PP2C-like"/>
    <property type="match status" value="1"/>
</dbReference>
<dbReference type="Pfam" id="PF00481">
    <property type="entry name" value="PP2C"/>
    <property type="match status" value="1"/>
</dbReference>
<feature type="compositionally biased region" description="Basic and acidic residues" evidence="9">
    <location>
        <begin position="122"/>
        <end position="147"/>
    </location>
</feature>
<feature type="domain" description="FHA" evidence="11">
    <location>
        <begin position="342"/>
        <end position="392"/>
    </location>
</feature>
<evidence type="ECO:0000259" key="11">
    <source>
        <dbReference type="PROSITE" id="PS50006"/>
    </source>
</evidence>
<dbReference type="PANTHER" id="PTHR13832">
    <property type="entry name" value="PROTEIN PHOSPHATASE 2C"/>
    <property type="match status" value="1"/>
</dbReference>
<comment type="cofactor">
    <cofactor evidence="1">
        <name>Mn(2+)</name>
        <dbReference type="ChEBI" id="CHEBI:29035"/>
    </cofactor>
</comment>
<keyword evidence="10" id="KW-0472">Membrane</keyword>
<dbReference type="InterPro" id="IPR001932">
    <property type="entry name" value="PPM-type_phosphatase-like_dom"/>
</dbReference>
<dbReference type="CDD" id="cd00143">
    <property type="entry name" value="PP2Cc"/>
    <property type="match status" value="1"/>
</dbReference>
<evidence type="ECO:0000313" key="13">
    <source>
        <dbReference type="EMBL" id="CDY13985.1"/>
    </source>
</evidence>
<evidence type="ECO:0000256" key="10">
    <source>
        <dbReference type="SAM" id="Phobius"/>
    </source>
</evidence>
<dbReference type="OMA" id="YLHESQW"/>
<gene>
    <name evidence="13" type="primary">BnaC09g38410D</name>
    <name evidence="13" type="ORF">GSBRNA2T00078496001</name>
</gene>
<reference evidence="13 14" key="1">
    <citation type="journal article" date="2014" name="Science">
        <title>Plant genetics. Early allopolyploid evolution in the post-Neolithic Brassica napus oilseed genome.</title>
        <authorList>
            <person name="Chalhoub B."/>
            <person name="Denoeud F."/>
            <person name="Liu S."/>
            <person name="Parkin I.A."/>
            <person name="Tang H."/>
            <person name="Wang X."/>
            <person name="Chiquet J."/>
            <person name="Belcram H."/>
            <person name="Tong C."/>
            <person name="Samans B."/>
            <person name="Correa M."/>
            <person name="Da Silva C."/>
            <person name="Just J."/>
            <person name="Falentin C."/>
            <person name="Koh C.S."/>
            <person name="Le Clainche I."/>
            <person name="Bernard M."/>
            <person name="Bento P."/>
            <person name="Noel B."/>
            <person name="Labadie K."/>
            <person name="Alberti A."/>
            <person name="Charles M."/>
            <person name="Arnaud D."/>
            <person name="Guo H."/>
            <person name="Daviaud C."/>
            <person name="Alamery S."/>
            <person name="Jabbari K."/>
            <person name="Zhao M."/>
            <person name="Edger P.P."/>
            <person name="Chelaifa H."/>
            <person name="Tack D."/>
            <person name="Lassalle G."/>
            <person name="Mestiri I."/>
            <person name="Schnel N."/>
            <person name="Le Paslier M.C."/>
            <person name="Fan G."/>
            <person name="Renault V."/>
            <person name="Bayer P.E."/>
            <person name="Golicz A.A."/>
            <person name="Manoli S."/>
            <person name="Lee T.H."/>
            <person name="Thi V.H."/>
            <person name="Chalabi S."/>
            <person name="Hu Q."/>
            <person name="Fan C."/>
            <person name="Tollenaere R."/>
            <person name="Lu Y."/>
            <person name="Battail C."/>
            <person name="Shen J."/>
            <person name="Sidebottom C.H."/>
            <person name="Wang X."/>
            <person name="Canaguier A."/>
            <person name="Chauveau A."/>
            <person name="Berard A."/>
            <person name="Deniot G."/>
            <person name="Guan M."/>
            <person name="Liu Z."/>
            <person name="Sun F."/>
            <person name="Lim Y.P."/>
            <person name="Lyons E."/>
            <person name="Town C.D."/>
            <person name="Bancroft I."/>
            <person name="Wang X."/>
            <person name="Meng J."/>
            <person name="Ma J."/>
            <person name="Pires J.C."/>
            <person name="King G.J."/>
            <person name="Brunel D."/>
            <person name="Delourme R."/>
            <person name="Renard M."/>
            <person name="Aury J.M."/>
            <person name="Adams K.L."/>
            <person name="Batley J."/>
            <person name="Snowdon R.J."/>
            <person name="Tost J."/>
            <person name="Edwards D."/>
            <person name="Zhou Y."/>
            <person name="Hua W."/>
            <person name="Sharpe A.G."/>
            <person name="Paterson A.H."/>
            <person name="Guan C."/>
            <person name="Wincker P."/>
        </authorList>
    </citation>
    <scope>NUCLEOTIDE SEQUENCE [LARGE SCALE GENOMIC DNA]</scope>
    <source>
        <strain evidence="14">cv. Darmor-bzh</strain>
    </source>
</reference>
<evidence type="ECO:0000256" key="6">
    <source>
        <dbReference type="ARBA" id="ARBA00022842"/>
    </source>
</evidence>
<dbReference type="SMART" id="SM00332">
    <property type="entry name" value="PP2Cc"/>
    <property type="match status" value="1"/>
</dbReference>
<dbReference type="PROSITE" id="PS50006">
    <property type="entry name" value="FHA_DOMAIN"/>
    <property type="match status" value="1"/>
</dbReference>
<keyword evidence="14" id="KW-1185">Reference proteome</keyword>
<evidence type="ECO:0000256" key="9">
    <source>
        <dbReference type="SAM" id="MobiDB-lite"/>
    </source>
</evidence>
<evidence type="ECO:0000256" key="7">
    <source>
        <dbReference type="ARBA" id="ARBA00022912"/>
    </source>
</evidence>
<dbReference type="EC" id="3.1.3.16" evidence="3"/>
<dbReference type="InterPro" id="IPR000253">
    <property type="entry name" value="FHA_dom"/>
</dbReference>
<evidence type="ECO:0000256" key="2">
    <source>
        <dbReference type="ARBA" id="ARBA00001946"/>
    </source>
</evidence>
<dbReference type="GO" id="GO:0004722">
    <property type="term" value="F:protein serine/threonine phosphatase activity"/>
    <property type="evidence" value="ECO:0000318"/>
    <property type="project" value="GO_Central"/>
</dbReference>
<evidence type="ECO:0000313" key="14">
    <source>
        <dbReference type="Proteomes" id="UP000028999"/>
    </source>
</evidence>
<evidence type="ECO:0000256" key="4">
    <source>
        <dbReference type="ARBA" id="ARBA00022723"/>
    </source>
</evidence>
<dbReference type="Gramene" id="CDY13985">
    <property type="protein sequence ID" value="CDY13985"/>
    <property type="gene ID" value="GSBRNA2T00078496001"/>
</dbReference>
<keyword evidence="7" id="KW-0904">Protein phosphatase</keyword>
<dbReference type="InterPro" id="IPR015655">
    <property type="entry name" value="PP2C"/>
</dbReference>
<dbReference type="SMART" id="SM00240">
    <property type="entry name" value="FHA"/>
    <property type="match status" value="1"/>
</dbReference>
<evidence type="ECO:0000256" key="1">
    <source>
        <dbReference type="ARBA" id="ARBA00001936"/>
    </source>
</evidence>
<dbReference type="GO" id="GO:0007165">
    <property type="term" value="P:signal transduction"/>
    <property type="evidence" value="ECO:0000318"/>
    <property type="project" value="GO_Central"/>
</dbReference>
<comment type="cofactor">
    <cofactor evidence="2">
        <name>Mg(2+)</name>
        <dbReference type="ChEBI" id="CHEBI:18420"/>
    </cofactor>
</comment>
<organism evidence="13 14">
    <name type="scientific">Brassica napus</name>
    <name type="common">Rape</name>
    <dbReference type="NCBI Taxonomy" id="3708"/>
    <lineage>
        <taxon>Eukaryota</taxon>
        <taxon>Viridiplantae</taxon>
        <taxon>Streptophyta</taxon>
        <taxon>Embryophyta</taxon>
        <taxon>Tracheophyta</taxon>
        <taxon>Spermatophyta</taxon>
        <taxon>Magnoliopsida</taxon>
        <taxon>eudicotyledons</taxon>
        <taxon>Gunneridae</taxon>
        <taxon>Pentapetalae</taxon>
        <taxon>rosids</taxon>
        <taxon>malvids</taxon>
        <taxon>Brassicales</taxon>
        <taxon>Brassicaceae</taxon>
        <taxon>Brassiceae</taxon>
        <taxon>Brassica</taxon>
    </lineage>
</organism>
<dbReference type="PROSITE" id="PS51746">
    <property type="entry name" value="PPM_2"/>
    <property type="match status" value="1"/>
</dbReference>
<evidence type="ECO:0000259" key="12">
    <source>
        <dbReference type="PROSITE" id="PS51746"/>
    </source>
</evidence>
<evidence type="ECO:0000256" key="5">
    <source>
        <dbReference type="ARBA" id="ARBA00022801"/>
    </source>
</evidence>
<dbReference type="AlphaFoldDB" id="A0A078FHR0"/>
<keyword evidence="10" id="KW-0812">Transmembrane</keyword>
<keyword evidence="5" id="KW-0378">Hydrolase</keyword>
<protein>
    <recommendedName>
        <fullName evidence="3">protein-serine/threonine phosphatase</fullName>
        <ecNumber evidence="3">3.1.3.16</ecNumber>
    </recommendedName>
</protein>
<dbReference type="GO" id="GO:0046872">
    <property type="term" value="F:metal ion binding"/>
    <property type="evidence" value="ECO:0007669"/>
    <property type="project" value="UniProtKB-KW"/>
</dbReference>
<keyword evidence="4" id="KW-0479">Metal-binding</keyword>
<dbReference type="STRING" id="3708.A0A078FHR0"/>
<feature type="transmembrane region" description="Helical" evidence="10">
    <location>
        <begin position="157"/>
        <end position="178"/>
    </location>
</feature>
<dbReference type="PROSITE" id="PS01032">
    <property type="entry name" value="PPM_1"/>
    <property type="match status" value="1"/>
</dbReference>
<feature type="domain" description="PPM-type phosphatase" evidence="12">
    <location>
        <begin position="437"/>
        <end position="706"/>
    </location>
</feature>
<dbReference type="Gene3D" id="2.60.200.20">
    <property type="match status" value="1"/>
</dbReference>
<dbReference type="Pfam" id="PF00498">
    <property type="entry name" value="FHA"/>
    <property type="match status" value="1"/>
</dbReference>
<name>A0A078FHR0_BRANA</name>
<dbReference type="PaxDb" id="3708-A0A078FHR0"/>
<feature type="region of interest" description="Disordered" evidence="9">
    <location>
        <begin position="115"/>
        <end position="147"/>
    </location>
</feature>
<accession>A0A078FHR0</accession>
<evidence type="ECO:0000256" key="3">
    <source>
        <dbReference type="ARBA" id="ARBA00013081"/>
    </source>
</evidence>
<dbReference type="FunFam" id="3.60.40.10:FF:000047">
    <property type="entry name" value="Protein phosphatase 2C 70"/>
    <property type="match status" value="1"/>
</dbReference>
<sequence>MVHSIVGFSGIEETSEDMNVLDRFCVTATQRTRRPNSEAVSEVVSTLVSDAETGLCRGRFGELRDTVSLPDEYSSLFTLGRGGEHRVNKIACVILLFALFVSYLHESQWLEVNGKKKKKREKEREKGKKNSRREEGAEETKGRRERETAKTMAMLEIMSIIGTIMVLMLLLLIILFVCKPWRFLPRSPFSTFKVGDLHRPLVSHHDESLIQGQTSEVSREFDLEEACFQNEELLRSSLTEEHIYKQRLPSSSAHLNQGESFDLQIISEPPDNALVGETLKHPAEKLSFQEDILDLEKDILSELPPRVVVKDQRSWLSLEVISGPSVGLQYAVHSTNTSKLPVKLGRVSSDMILKDSEVSGKHAQITWNSTKLKWELVDMGSLNGTLLNSRSVSHPDLGSRKWGHPVELASDDIITLGTTSMVSVRISSQNEFQTPFRIGVASDPMAARRGGRELPMEDVCYYKWPLPGANKFGLFCVCDGHGGAGAAQSAVKIIPEVLVNILSDSLKKEKVLSQGDASDVLRDVLVKTEARLDDHQYEGCTATVLLVWKDSEEHLFAQCANLGDSACVINHDGRYIQMTEDHRVTSLTERRRIQEAGLSLRDKETRIFGINLARMLGDKFPKQQDGRFSAEPYISEPLRIDQSSKDAFAVLASDGLWDVVSPKKAVQLVLQMRENESSAEKIANGLLNEARVMRTKDNTSIIYLDFDTSL</sequence>
<evidence type="ECO:0000256" key="8">
    <source>
        <dbReference type="ARBA" id="ARBA00023211"/>
    </source>
</evidence>
<dbReference type="InterPro" id="IPR036457">
    <property type="entry name" value="PPM-type-like_dom_sf"/>
</dbReference>
<keyword evidence="8" id="KW-0464">Manganese</keyword>
<dbReference type="CDD" id="cd22678">
    <property type="entry name" value="FHA_PP2C70-like"/>
    <property type="match status" value="1"/>
</dbReference>
<dbReference type="PANTHER" id="PTHR13832:SF643">
    <property type="entry name" value="PROTEIN PHOSPHATASE 2C-RELATED"/>
    <property type="match status" value="1"/>
</dbReference>
<dbReference type="Gene3D" id="3.60.40.10">
    <property type="entry name" value="PPM-type phosphatase domain"/>
    <property type="match status" value="1"/>
</dbReference>
<dbReference type="InterPro" id="IPR000222">
    <property type="entry name" value="PP2C_BS"/>
</dbReference>
<dbReference type="SUPFAM" id="SSF49879">
    <property type="entry name" value="SMAD/FHA domain"/>
    <property type="match status" value="1"/>
</dbReference>
<keyword evidence="6" id="KW-0460">Magnesium</keyword>